<keyword evidence="2" id="KW-1185">Reference proteome</keyword>
<name>A0A1S1LZT2_MYCCH</name>
<dbReference type="Proteomes" id="UP000179441">
    <property type="component" value="Unassembled WGS sequence"/>
</dbReference>
<gene>
    <name evidence="1" type="ORF">BKG84_20570</name>
</gene>
<evidence type="ECO:0000313" key="2">
    <source>
        <dbReference type="Proteomes" id="UP000179441"/>
    </source>
</evidence>
<comment type="caution">
    <text evidence="1">The sequence shown here is derived from an EMBL/GenBank/DDBJ whole genome shotgun (WGS) entry which is preliminary data.</text>
</comment>
<protein>
    <submittedName>
        <fullName evidence="1">Uncharacterized protein</fullName>
    </submittedName>
</protein>
<evidence type="ECO:0000313" key="1">
    <source>
        <dbReference type="EMBL" id="OHU76586.1"/>
    </source>
</evidence>
<sequence length="76" mass="8131">MIQAGRTALLLGRTALVVRDLVALGLQDQLGPGPAMSQRLPVLQGIRQHSTVAAPKAVTPARSLLAAPMRLDIRRR</sequence>
<organism evidence="1 2">
    <name type="scientific">Mycobacteroides chelonae</name>
    <name type="common">Mycobacterium chelonae</name>
    <dbReference type="NCBI Taxonomy" id="1774"/>
    <lineage>
        <taxon>Bacteria</taxon>
        <taxon>Bacillati</taxon>
        <taxon>Actinomycetota</taxon>
        <taxon>Actinomycetes</taxon>
        <taxon>Mycobacteriales</taxon>
        <taxon>Mycobacteriaceae</taxon>
        <taxon>Mycobacteroides</taxon>
    </lineage>
</organism>
<proteinExistence type="predicted"/>
<dbReference type="EMBL" id="MLIS01000002">
    <property type="protein sequence ID" value="OHU76586.1"/>
    <property type="molecule type" value="Genomic_DNA"/>
</dbReference>
<reference evidence="1 2" key="1">
    <citation type="submission" date="2016-10" db="EMBL/GenBank/DDBJ databases">
        <title>Evaluation of Human, Veterinary and Environmental Mycobacterium chelonae Isolates by Core Genome Phylogenomic Analysis, Targeted Gene Comparison, and Anti-microbial Susceptibility Patterns: A Tale of Mistaken Identities.</title>
        <authorList>
            <person name="Fogelson S.B."/>
            <person name="Camus A.C."/>
            <person name="Lorenz W."/>
            <person name="Vasireddy R."/>
            <person name="Vasireddy S."/>
            <person name="Smith T."/>
            <person name="Brown-Elliott B.A."/>
            <person name="Wallace R.J.Jr."/>
            <person name="Hasan N.A."/>
            <person name="Reischl U."/>
            <person name="Sanchez S."/>
        </authorList>
    </citation>
    <scope>NUCLEOTIDE SEQUENCE [LARGE SCALE GENOMIC DNA]</scope>
    <source>
        <strain evidence="1 2">15518</strain>
    </source>
</reference>
<accession>A0A1S1LZT2</accession>
<dbReference type="AlphaFoldDB" id="A0A1S1LZT2"/>